<dbReference type="Pfam" id="PF00379">
    <property type="entry name" value="Chitin_bind_4"/>
    <property type="match status" value="1"/>
</dbReference>
<feature type="compositionally biased region" description="Basic and acidic residues" evidence="3">
    <location>
        <begin position="251"/>
        <end position="263"/>
    </location>
</feature>
<dbReference type="PANTHER" id="PTHR10380:SF237">
    <property type="entry name" value="CUTICULAR PROTEIN 65AU, ISOFORM A-RELATED"/>
    <property type="match status" value="1"/>
</dbReference>
<gene>
    <name evidence="4" type="ORF">Pmani_003028</name>
</gene>
<evidence type="ECO:0000313" key="4">
    <source>
        <dbReference type="EMBL" id="KAK4326502.1"/>
    </source>
</evidence>
<dbReference type="InterPro" id="IPR000618">
    <property type="entry name" value="Insect_cuticle"/>
</dbReference>
<evidence type="ECO:0000256" key="1">
    <source>
        <dbReference type="ARBA" id="ARBA00022460"/>
    </source>
</evidence>
<name>A0AAE1QJV3_9EUCA</name>
<dbReference type="Proteomes" id="UP001292094">
    <property type="component" value="Unassembled WGS sequence"/>
</dbReference>
<keyword evidence="1 2" id="KW-0193">Cuticle</keyword>
<dbReference type="GO" id="GO:0062129">
    <property type="term" value="C:chitin-based extracellular matrix"/>
    <property type="evidence" value="ECO:0007669"/>
    <property type="project" value="TreeGrafter"/>
</dbReference>
<proteinExistence type="predicted"/>
<feature type="region of interest" description="Disordered" evidence="3">
    <location>
        <begin position="33"/>
        <end position="98"/>
    </location>
</feature>
<feature type="region of interest" description="Disordered" evidence="3">
    <location>
        <begin position="251"/>
        <end position="271"/>
    </location>
</feature>
<reference evidence="4" key="1">
    <citation type="submission" date="2023-11" db="EMBL/GenBank/DDBJ databases">
        <title>Genome assemblies of two species of porcelain crab, Petrolisthes cinctipes and Petrolisthes manimaculis (Anomura: Porcellanidae).</title>
        <authorList>
            <person name="Angst P."/>
        </authorList>
    </citation>
    <scope>NUCLEOTIDE SEQUENCE</scope>
    <source>
        <strain evidence="4">PB745_02</strain>
        <tissue evidence="4">Gill</tissue>
    </source>
</reference>
<evidence type="ECO:0000256" key="3">
    <source>
        <dbReference type="SAM" id="MobiDB-lite"/>
    </source>
</evidence>
<dbReference type="AlphaFoldDB" id="A0AAE1QJV3"/>
<organism evidence="4 5">
    <name type="scientific">Petrolisthes manimaculis</name>
    <dbReference type="NCBI Taxonomy" id="1843537"/>
    <lineage>
        <taxon>Eukaryota</taxon>
        <taxon>Metazoa</taxon>
        <taxon>Ecdysozoa</taxon>
        <taxon>Arthropoda</taxon>
        <taxon>Crustacea</taxon>
        <taxon>Multicrustacea</taxon>
        <taxon>Malacostraca</taxon>
        <taxon>Eumalacostraca</taxon>
        <taxon>Eucarida</taxon>
        <taxon>Decapoda</taxon>
        <taxon>Pleocyemata</taxon>
        <taxon>Anomura</taxon>
        <taxon>Galatheoidea</taxon>
        <taxon>Porcellanidae</taxon>
        <taxon>Petrolisthes</taxon>
    </lineage>
</organism>
<protein>
    <submittedName>
        <fullName evidence="4">Uncharacterized protein</fullName>
    </submittedName>
</protein>
<keyword evidence="5" id="KW-1185">Reference proteome</keyword>
<dbReference type="PROSITE" id="PS51155">
    <property type="entry name" value="CHIT_BIND_RR_2"/>
    <property type="match status" value="1"/>
</dbReference>
<dbReference type="EMBL" id="JAWZYT010000216">
    <property type="protein sequence ID" value="KAK4326502.1"/>
    <property type="molecule type" value="Genomic_DNA"/>
</dbReference>
<dbReference type="GO" id="GO:0008010">
    <property type="term" value="F:structural constituent of chitin-based larval cuticle"/>
    <property type="evidence" value="ECO:0007669"/>
    <property type="project" value="TreeGrafter"/>
</dbReference>
<accession>A0AAE1QJV3</accession>
<dbReference type="PROSITE" id="PS00233">
    <property type="entry name" value="CHIT_BIND_RR_1"/>
    <property type="match status" value="1"/>
</dbReference>
<evidence type="ECO:0000313" key="5">
    <source>
        <dbReference type="Proteomes" id="UP001292094"/>
    </source>
</evidence>
<dbReference type="InterPro" id="IPR050468">
    <property type="entry name" value="Cuticle_Struct_Prot"/>
</dbReference>
<evidence type="ECO:0000256" key="2">
    <source>
        <dbReference type="PROSITE-ProRule" id="PRU00497"/>
    </source>
</evidence>
<sequence>MFGTTPKVVLTSSSITVEIIECLETEDDLRKALSVPPNSADDIPPPQPDDHLPVSQSDLPPPQHVDQLPVSQPDNIPPLQINGNLITSQPDDVPPPQPVDQFELIRRNILNERKMARECLIDQAERMVILAFLVGVAAAAPKPDYASVSSEEYGAKTLRREFIMEDDGRYNLDVETDNGILVAQSGSPDGPEGAVVKSGYFSWTAPDGTPVHVKFVADENGYQPESDHLPVAPEFPHPIPQFVLDQIEKARREDLDRSSEEYRVPTSYRAP</sequence>
<dbReference type="PANTHER" id="PTHR10380">
    <property type="entry name" value="CUTICLE PROTEIN"/>
    <property type="match status" value="1"/>
</dbReference>
<comment type="caution">
    <text evidence="4">The sequence shown here is derived from an EMBL/GenBank/DDBJ whole genome shotgun (WGS) entry which is preliminary data.</text>
</comment>
<dbReference type="InterPro" id="IPR031311">
    <property type="entry name" value="CHIT_BIND_RR_consensus"/>
</dbReference>